<evidence type="ECO:0000256" key="3">
    <source>
        <dbReference type="ARBA" id="ARBA00022723"/>
    </source>
</evidence>
<reference evidence="7 8" key="1">
    <citation type="submission" date="2006-02" db="EMBL/GenBank/DDBJ databases">
        <authorList>
            <person name="Moran M.A."/>
            <person name="Kjelleberg S."/>
            <person name="Egan S."/>
            <person name="Saunders N."/>
            <person name="Thomas T."/>
            <person name="Ferriera S."/>
            <person name="Johnson J."/>
            <person name="Kravitz S."/>
            <person name="Halpern A."/>
            <person name="Remington K."/>
            <person name="Beeson K."/>
            <person name="Tran B."/>
            <person name="Rogers Y.-H."/>
            <person name="Friedman R."/>
            <person name="Venter J.C."/>
        </authorList>
    </citation>
    <scope>NUCLEOTIDE SEQUENCE [LARGE SCALE GENOMIC DNA]</scope>
    <source>
        <strain evidence="7 8">D2</strain>
    </source>
</reference>
<keyword evidence="4" id="KW-0472">Membrane</keyword>
<dbReference type="CDD" id="cd07398">
    <property type="entry name" value="MPP_YbbF-LpxH"/>
    <property type="match status" value="1"/>
</dbReference>
<evidence type="ECO:0000259" key="6">
    <source>
        <dbReference type="Pfam" id="PF00149"/>
    </source>
</evidence>
<dbReference type="InterPro" id="IPR029052">
    <property type="entry name" value="Metallo-depent_PP-like"/>
</dbReference>
<evidence type="ECO:0000313" key="8">
    <source>
        <dbReference type="Proteomes" id="UP000006201"/>
    </source>
</evidence>
<dbReference type="Proteomes" id="UP000006201">
    <property type="component" value="Unassembled WGS sequence"/>
</dbReference>
<dbReference type="OrthoDB" id="9802481at2"/>
<dbReference type="GO" id="GO:0046872">
    <property type="term" value="F:metal ion binding"/>
    <property type="evidence" value="ECO:0007669"/>
    <property type="project" value="UniProtKB-KW"/>
</dbReference>
<dbReference type="GO" id="GO:0008758">
    <property type="term" value="F:UDP-2,3-diacylglucosamine hydrolase activity"/>
    <property type="evidence" value="ECO:0007669"/>
    <property type="project" value="TreeGrafter"/>
</dbReference>
<keyword evidence="8" id="KW-1185">Reference proteome</keyword>
<dbReference type="GO" id="GO:0009245">
    <property type="term" value="P:lipid A biosynthetic process"/>
    <property type="evidence" value="ECO:0007669"/>
    <property type="project" value="TreeGrafter"/>
</dbReference>
<dbReference type="Pfam" id="PF00149">
    <property type="entry name" value="Metallophos"/>
    <property type="match status" value="1"/>
</dbReference>
<protein>
    <submittedName>
        <fullName evidence="7">Calcineurin phosphohydrolase superfamily protein</fullName>
    </submittedName>
</protein>
<dbReference type="RefSeq" id="WP_009837317.1">
    <property type="nucleotide sequence ID" value="NZ_AAOH01000002.1"/>
</dbReference>
<sequence>MDKTLKVKSLFISDLHLGYKDCKANYLLDMLKHIQPEVLYLVGDIIDFQSLKNKLYWPNSHYEVLQQFIAMQQQGCKVIYIPGNHDASVRRYANHFFAGIEIKQQVIFQSLSGKRFLVCHGDIFDAEVCLGKWQARLGDVLYDLLLFLNRWYNKARRLLGLEYLSLAAYIKSKISGATLAISRYQDAALKYAKKQNLDGVICGHIHSAEIVYKHQMIYINDGDWIESCTAFVEHHDASMELIFWTEQQKSIEKISSNVVHAA</sequence>
<evidence type="ECO:0000256" key="1">
    <source>
        <dbReference type="ARBA" id="ARBA00022475"/>
    </source>
</evidence>
<proteinExistence type="predicted"/>
<dbReference type="eggNOG" id="COG2908">
    <property type="taxonomic scope" value="Bacteria"/>
</dbReference>
<name>A4C639_9GAMM</name>
<evidence type="ECO:0000313" key="7">
    <source>
        <dbReference type="EMBL" id="EAR29443.1"/>
    </source>
</evidence>
<evidence type="ECO:0000256" key="2">
    <source>
        <dbReference type="ARBA" id="ARBA00022519"/>
    </source>
</evidence>
<keyword evidence="1" id="KW-1003">Cell membrane</keyword>
<keyword evidence="3" id="KW-0479">Metal-binding</keyword>
<dbReference type="InterPro" id="IPR004843">
    <property type="entry name" value="Calcineurin-like_PHP"/>
</dbReference>
<dbReference type="InterPro" id="IPR043461">
    <property type="entry name" value="LpxH-like"/>
</dbReference>
<dbReference type="Gene3D" id="3.60.21.10">
    <property type="match status" value="1"/>
</dbReference>
<dbReference type="PANTHER" id="PTHR34990">
    <property type="entry name" value="UDP-2,3-DIACYLGLUCOSAMINE HYDROLASE-RELATED"/>
    <property type="match status" value="1"/>
</dbReference>
<dbReference type="GO" id="GO:0016020">
    <property type="term" value="C:membrane"/>
    <property type="evidence" value="ECO:0007669"/>
    <property type="project" value="GOC"/>
</dbReference>
<dbReference type="STRING" id="87626.PTD2_11524"/>
<accession>A4C639</accession>
<dbReference type="HOGENOM" id="CLU_061126_1_0_6"/>
<dbReference type="PANTHER" id="PTHR34990:SF2">
    <property type="entry name" value="BLL8164 PROTEIN"/>
    <property type="match status" value="1"/>
</dbReference>
<comment type="caution">
    <text evidence="7">The sequence shown here is derived from an EMBL/GenBank/DDBJ whole genome shotgun (WGS) entry which is preliminary data.</text>
</comment>
<dbReference type="AlphaFoldDB" id="A4C639"/>
<evidence type="ECO:0000256" key="4">
    <source>
        <dbReference type="ARBA" id="ARBA00023136"/>
    </source>
</evidence>
<keyword evidence="2" id="KW-0997">Cell inner membrane</keyword>
<dbReference type="EMBL" id="AAOH01000002">
    <property type="protein sequence ID" value="EAR29443.1"/>
    <property type="molecule type" value="Genomic_DNA"/>
</dbReference>
<keyword evidence="7" id="KW-0378">Hydrolase</keyword>
<dbReference type="SUPFAM" id="SSF56300">
    <property type="entry name" value="Metallo-dependent phosphatases"/>
    <property type="match status" value="1"/>
</dbReference>
<keyword evidence="5" id="KW-0464">Manganese</keyword>
<evidence type="ECO:0000256" key="5">
    <source>
        <dbReference type="ARBA" id="ARBA00023211"/>
    </source>
</evidence>
<organism evidence="7 8">
    <name type="scientific">Pseudoalteromonas tunicata D2</name>
    <dbReference type="NCBI Taxonomy" id="87626"/>
    <lineage>
        <taxon>Bacteria</taxon>
        <taxon>Pseudomonadati</taxon>
        <taxon>Pseudomonadota</taxon>
        <taxon>Gammaproteobacteria</taxon>
        <taxon>Alteromonadales</taxon>
        <taxon>Pseudoalteromonadaceae</taxon>
        <taxon>Pseudoalteromonas</taxon>
    </lineage>
</organism>
<gene>
    <name evidence="7" type="ORF">PTD2_11524</name>
</gene>
<feature type="domain" description="Calcineurin-like phosphoesterase" evidence="6">
    <location>
        <begin position="10"/>
        <end position="207"/>
    </location>
</feature>